<feature type="compositionally biased region" description="Polar residues" evidence="3">
    <location>
        <begin position="532"/>
        <end position="546"/>
    </location>
</feature>
<dbReference type="InterPro" id="IPR001138">
    <property type="entry name" value="Zn2Cys6_DnaBD"/>
</dbReference>
<dbReference type="Pfam" id="PF00172">
    <property type="entry name" value="Zn_clus"/>
    <property type="match status" value="1"/>
</dbReference>
<proteinExistence type="predicted"/>
<comment type="caution">
    <text evidence="5">The sequence shown here is derived from an EMBL/GenBank/DDBJ whole genome shotgun (WGS) entry which is preliminary data.</text>
</comment>
<dbReference type="InterPro" id="IPR036864">
    <property type="entry name" value="Zn2-C6_fun-type_DNA-bd_sf"/>
</dbReference>
<keyword evidence="2" id="KW-0539">Nucleus</keyword>
<dbReference type="InterPro" id="IPR007219">
    <property type="entry name" value="XnlR_reg_dom"/>
</dbReference>
<keyword evidence="6" id="KW-1185">Reference proteome</keyword>
<dbReference type="GO" id="GO:0006351">
    <property type="term" value="P:DNA-templated transcription"/>
    <property type="evidence" value="ECO:0007669"/>
    <property type="project" value="InterPro"/>
</dbReference>
<reference evidence="5 6" key="1">
    <citation type="journal article" date="2016" name="Genome Biol. Evol.">
        <title>Divergent and convergent evolution of fungal pathogenicity.</title>
        <authorList>
            <person name="Shang Y."/>
            <person name="Xiao G."/>
            <person name="Zheng P."/>
            <person name="Cen K."/>
            <person name="Zhan S."/>
            <person name="Wang C."/>
        </authorList>
    </citation>
    <scope>NUCLEOTIDE SEQUENCE [LARGE SCALE GENOMIC DNA]</scope>
    <source>
        <strain evidence="5 6">RCEF 2490</strain>
    </source>
</reference>
<protein>
    <submittedName>
        <fullName evidence="5">C6 zinc finger domain containing protein</fullName>
    </submittedName>
</protein>
<dbReference type="EMBL" id="AZGY01000003">
    <property type="protein sequence ID" value="KZZ99705.1"/>
    <property type="molecule type" value="Genomic_DNA"/>
</dbReference>
<feature type="compositionally biased region" description="Low complexity" evidence="3">
    <location>
        <begin position="547"/>
        <end position="562"/>
    </location>
</feature>
<accession>A0A168FBZ6</accession>
<organism evidence="5 6">
    <name type="scientific">Moelleriella libera RCEF 2490</name>
    <dbReference type="NCBI Taxonomy" id="1081109"/>
    <lineage>
        <taxon>Eukaryota</taxon>
        <taxon>Fungi</taxon>
        <taxon>Dikarya</taxon>
        <taxon>Ascomycota</taxon>
        <taxon>Pezizomycotina</taxon>
        <taxon>Sordariomycetes</taxon>
        <taxon>Hypocreomycetidae</taxon>
        <taxon>Hypocreales</taxon>
        <taxon>Clavicipitaceae</taxon>
        <taxon>Moelleriella</taxon>
    </lineage>
</organism>
<name>A0A168FBZ6_9HYPO</name>
<dbReference type="Pfam" id="PF04082">
    <property type="entry name" value="Fungal_trans"/>
    <property type="match status" value="1"/>
</dbReference>
<dbReference type="SUPFAM" id="SSF57701">
    <property type="entry name" value="Zn2/Cys6 DNA-binding domain"/>
    <property type="match status" value="1"/>
</dbReference>
<dbReference type="PROSITE" id="PS00463">
    <property type="entry name" value="ZN2_CY6_FUNGAL_1"/>
    <property type="match status" value="1"/>
</dbReference>
<dbReference type="CDD" id="cd00067">
    <property type="entry name" value="GAL4"/>
    <property type="match status" value="1"/>
</dbReference>
<evidence type="ECO:0000313" key="6">
    <source>
        <dbReference type="Proteomes" id="UP000078544"/>
    </source>
</evidence>
<dbReference type="PANTHER" id="PTHR31668:SF20">
    <property type="entry name" value="ZN(II)2CYS6 TRANSCRIPTION FACTOR (EUROFUNG)"/>
    <property type="match status" value="1"/>
</dbReference>
<feature type="domain" description="Zn(2)-C6 fungal-type" evidence="4">
    <location>
        <begin position="8"/>
        <end position="37"/>
    </location>
</feature>
<evidence type="ECO:0000256" key="2">
    <source>
        <dbReference type="ARBA" id="ARBA00023242"/>
    </source>
</evidence>
<evidence type="ECO:0000256" key="1">
    <source>
        <dbReference type="ARBA" id="ARBA00022723"/>
    </source>
</evidence>
<dbReference type="PROSITE" id="PS50048">
    <property type="entry name" value="ZN2_CY6_FUNGAL_2"/>
    <property type="match status" value="1"/>
</dbReference>
<dbReference type="GO" id="GO:0008270">
    <property type="term" value="F:zinc ion binding"/>
    <property type="evidence" value="ECO:0007669"/>
    <property type="project" value="InterPro"/>
</dbReference>
<evidence type="ECO:0000259" key="4">
    <source>
        <dbReference type="PROSITE" id="PS50048"/>
    </source>
</evidence>
<dbReference type="PANTHER" id="PTHR31668">
    <property type="entry name" value="GLUCOSE TRANSPORT TRANSCRIPTION REGULATOR RGT1-RELATED-RELATED"/>
    <property type="match status" value="1"/>
</dbReference>
<keyword evidence="1" id="KW-0479">Metal-binding</keyword>
<dbReference type="OrthoDB" id="4132249at2759"/>
<dbReference type="CDD" id="cd12148">
    <property type="entry name" value="fungal_TF_MHR"/>
    <property type="match status" value="1"/>
</dbReference>
<dbReference type="GO" id="GO:0000981">
    <property type="term" value="F:DNA-binding transcription factor activity, RNA polymerase II-specific"/>
    <property type="evidence" value="ECO:0007669"/>
    <property type="project" value="InterPro"/>
</dbReference>
<feature type="region of interest" description="Disordered" evidence="3">
    <location>
        <begin position="530"/>
        <end position="568"/>
    </location>
</feature>
<dbReference type="InterPro" id="IPR050797">
    <property type="entry name" value="Carb_Metab_Trans_Reg"/>
</dbReference>
<gene>
    <name evidence="5" type="ORF">AAL_02277</name>
</gene>
<dbReference type="SMART" id="SM00066">
    <property type="entry name" value="GAL4"/>
    <property type="match status" value="1"/>
</dbReference>
<dbReference type="GO" id="GO:0003677">
    <property type="term" value="F:DNA binding"/>
    <property type="evidence" value="ECO:0007669"/>
    <property type="project" value="InterPro"/>
</dbReference>
<evidence type="ECO:0000313" key="5">
    <source>
        <dbReference type="EMBL" id="KZZ99705.1"/>
    </source>
</evidence>
<dbReference type="Gene3D" id="4.10.240.10">
    <property type="entry name" value="Zn(2)-C6 fungal-type DNA-binding domain"/>
    <property type="match status" value="1"/>
</dbReference>
<evidence type="ECO:0000256" key="3">
    <source>
        <dbReference type="SAM" id="MobiDB-lite"/>
    </source>
</evidence>
<dbReference type="STRING" id="1081109.A0A168FBZ6"/>
<dbReference type="Proteomes" id="UP000078544">
    <property type="component" value="Unassembled WGS sequence"/>
</dbReference>
<dbReference type="SMART" id="SM00906">
    <property type="entry name" value="Fungal_trans"/>
    <property type="match status" value="1"/>
</dbReference>
<sequence length="682" mass="75798">MSQAVKRACDACHRRKVKCDGVNPCRNCSSAQLSCTYNAIPQKKGPKGSRAKVISELRETQRQTSLSAKVQNRMNGIACPPMGSSLSPTPGLLTSELVKQCSQFFFDNLYPQAPILDSRQIEQQILYMEQNRDAYCLMTAMCAFIMLQPGMSMPSGDPYNLDMVPGANIVSSQLLLEECLRVRKGYEYLDAITLNAIATNFFLFGCYSGQEAHDRAWYYLREATTMIHMAGMHKEDHYVQFDAAEAARRRRLFWLIFATERAYAIQRQRPITLQATVNLPTLNDDPSDPQAHQLSSFHTLINMFRPFDDAFTAIWNKTRGHFTTQYVNNLQKQLNDVARTYACHNSSFADLQLNQQWLKNTAWQLNGGNNGDSGPFQYPVNMSRELLINMTSQFPVQVVDLLGTGLIERLMEMSLSMTEYLAAQPASRDPFTAGPREHLGQMLAVIAVARNGDYRFLPLLMNKMADVLPRTTNPMLQNIPENVNLGSVDIFDGFGNVGMAQSSSQLQLSMDNEYDRKFSVEEYDKKYAMEMNGSTPDSASNSHHSNGSPSMGQQGSSDMGGSFVSSPDMTSPVMGYSHTMTGFIPDMVASPMSNTCQPNSLPQAQRMGHDGMSQRLNGITAQSMRSQGMSSLNSMTGMGQMSQRQGSFHMQGQPQVIGFASLPRAGPDGNPTMVGMNTMNAY</sequence>
<dbReference type="AlphaFoldDB" id="A0A168FBZ6"/>